<accession>C0EGJ8</accession>
<sequence>MRFGQTCLSKIENNVLLGIPYRRRYKKYHKSKDCPIVKISALHYNEEQK</sequence>
<name>C0EGJ8_9FIRM</name>
<evidence type="ECO:0000313" key="1">
    <source>
        <dbReference type="EMBL" id="EEG29401.1"/>
    </source>
</evidence>
<evidence type="ECO:0000313" key="2">
    <source>
        <dbReference type="Proteomes" id="UP000003340"/>
    </source>
</evidence>
<dbReference type="HOGENOM" id="CLU_3134169_0_0_9"/>
<dbReference type="STRING" id="537013.CLOSTMETH_02991"/>
<organism evidence="1 2">
    <name type="scientific">[Clostridium] methylpentosum DSM 5476</name>
    <dbReference type="NCBI Taxonomy" id="537013"/>
    <lineage>
        <taxon>Bacteria</taxon>
        <taxon>Bacillati</taxon>
        <taxon>Bacillota</taxon>
        <taxon>Clostridia</taxon>
        <taxon>Eubacteriales</taxon>
        <taxon>Oscillospiraceae</taxon>
        <taxon>Oscillospiraceae incertae sedis</taxon>
    </lineage>
</organism>
<reference evidence="1 2" key="2">
    <citation type="submission" date="2009-02" db="EMBL/GenBank/DDBJ databases">
        <title>Draft genome sequence of Clostridium methylpentosum (DSM 5476).</title>
        <authorList>
            <person name="Sudarsanam P."/>
            <person name="Ley R."/>
            <person name="Guruge J."/>
            <person name="Turnbaugh P.J."/>
            <person name="Mahowald M."/>
            <person name="Liep D."/>
            <person name="Gordon J."/>
        </authorList>
    </citation>
    <scope>NUCLEOTIDE SEQUENCE [LARGE SCALE GENOMIC DNA]</scope>
    <source>
        <strain evidence="1 2">DSM 5476</strain>
    </source>
</reference>
<comment type="caution">
    <text evidence="1">The sequence shown here is derived from an EMBL/GenBank/DDBJ whole genome shotgun (WGS) entry which is preliminary data.</text>
</comment>
<reference evidence="1 2" key="1">
    <citation type="submission" date="2009-01" db="EMBL/GenBank/DDBJ databases">
        <authorList>
            <person name="Fulton L."/>
            <person name="Clifton S."/>
            <person name="Fulton B."/>
            <person name="Xu J."/>
            <person name="Minx P."/>
            <person name="Pepin K.H."/>
            <person name="Johnson M."/>
            <person name="Bhonagiri V."/>
            <person name="Nash W.E."/>
            <person name="Mardis E.R."/>
            <person name="Wilson R.K."/>
        </authorList>
    </citation>
    <scope>NUCLEOTIDE SEQUENCE [LARGE SCALE GENOMIC DNA]</scope>
    <source>
        <strain evidence="1 2">DSM 5476</strain>
    </source>
</reference>
<dbReference type="EMBL" id="ACEC01000103">
    <property type="protein sequence ID" value="EEG29401.1"/>
    <property type="molecule type" value="Genomic_DNA"/>
</dbReference>
<gene>
    <name evidence="1" type="ORF">CLOSTMETH_02991</name>
</gene>
<protein>
    <submittedName>
        <fullName evidence="1">Uncharacterized protein</fullName>
    </submittedName>
</protein>
<dbReference type="AlphaFoldDB" id="C0EGJ8"/>
<dbReference type="Proteomes" id="UP000003340">
    <property type="component" value="Unassembled WGS sequence"/>
</dbReference>
<proteinExistence type="predicted"/>
<keyword evidence="2" id="KW-1185">Reference proteome</keyword>